<evidence type="ECO:0000259" key="11">
    <source>
        <dbReference type="PROSITE" id="PS51847"/>
    </source>
</evidence>
<feature type="compositionally biased region" description="Low complexity" evidence="9">
    <location>
        <begin position="900"/>
        <end position="919"/>
    </location>
</feature>
<keyword evidence="6" id="KW-0445">Lipid transport</keyword>
<evidence type="ECO:0000256" key="5">
    <source>
        <dbReference type="ARBA" id="ARBA00022989"/>
    </source>
</evidence>
<feature type="region of interest" description="Disordered" evidence="9">
    <location>
        <begin position="678"/>
        <end position="698"/>
    </location>
</feature>
<keyword evidence="7" id="KW-0446">Lipid-binding</keyword>
<dbReference type="GO" id="GO:0032865">
    <property type="term" value="C:ERMES complex"/>
    <property type="evidence" value="ECO:0007669"/>
    <property type="project" value="TreeGrafter"/>
</dbReference>
<keyword evidence="3 10" id="KW-0812">Transmembrane</keyword>
<evidence type="ECO:0000256" key="6">
    <source>
        <dbReference type="ARBA" id="ARBA00023055"/>
    </source>
</evidence>
<evidence type="ECO:0000256" key="7">
    <source>
        <dbReference type="ARBA" id="ARBA00023121"/>
    </source>
</evidence>
<dbReference type="GO" id="GO:0008289">
    <property type="term" value="F:lipid binding"/>
    <property type="evidence" value="ECO:0007669"/>
    <property type="project" value="UniProtKB-KW"/>
</dbReference>
<feature type="compositionally biased region" description="Low complexity" evidence="9">
    <location>
        <begin position="933"/>
        <end position="964"/>
    </location>
</feature>
<keyword evidence="4" id="KW-0256">Endoplasmic reticulum</keyword>
<organism evidence="12 13">
    <name type="scientific">Ambrosiozyma monospora</name>
    <name type="common">Yeast</name>
    <name type="synonym">Endomycopsis monosporus</name>
    <dbReference type="NCBI Taxonomy" id="43982"/>
    <lineage>
        <taxon>Eukaryota</taxon>
        <taxon>Fungi</taxon>
        <taxon>Dikarya</taxon>
        <taxon>Ascomycota</taxon>
        <taxon>Saccharomycotina</taxon>
        <taxon>Pichiomycetes</taxon>
        <taxon>Pichiales</taxon>
        <taxon>Pichiaceae</taxon>
        <taxon>Ambrosiozyma</taxon>
    </lineage>
</organism>
<feature type="compositionally biased region" description="Low complexity" evidence="9">
    <location>
        <begin position="134"/>
        <end position="147"/>
    </location>
</feature>
<keyword evidence="5 10" id="KW-1133">Transmembrane helix</keyword>
<keyword evidence="8 10" id="KW-0472">Membrane</keyword>
<dbReference type="GO" id="GO:0015914">
    <property type="term" value="P:phospholipid transport"/>
    <property type="evidence" value="ECO:0007669"/>
    <property type="project" value="TreeGrafter"/>
</dbReference>
<name>A0A9W7DHH1_AMBMO</name>
<evidence type="ECO:0000313" key="13">
    <source>
        <dbReference type="Proteomes" id="UP001165063"/>
    </source>
</evidence>
<feature type="region of interest" description="Disordered" evidence="9">
    <location>
        <begin position="775"/>
        <end position="841"/>
    </location>
</feature>
<dbReference type="GO" id="GO:0005789">
    <property type="term" value="C:endoplasmic reticulum membrane"/>
    <property type="evidence" value="ECO:0007669"/>
    <property type="project" value="UniProtKB-SubCell"/>
</dbReference>
<feature type="compositionally biased region" description="Low complexity" evidence="9">
    <location>
        <begin position="780"/>
        <end position="803"/>
    </location>
</feature>
<protein>
    <submittedName>
        <fullName evidence="12">Unnamed protein product</fullName>
    </submittedName>
</protein>
<dbReference type="Proteomes" id="UP001165063">
    <property type="component" value="Unassembled WGS sequence"/>
</dbReference>
<evidence type="ECO:0000256" key="8">
    <source>
        <dbReference type="ARBA" id="ARBA00023136"/>
    </source>
</evidence>
<dbReference type="OrthoDB" id="26740at2759"/>
<evidence type="ECO:0000256" key="2">
    <source>
        <dbReference type="ARBA" id="ARBA00022448"/>
    </source>
</evidence>
<evidence type="ECO:0000256" key="4">
    <source>
        <dbReference type="ARBA" id="ARBA00022824"/>
    </source>
</evidence>
<feature type="compositionally biased region" description="Low complexity" evidence="9">
    <location>
        <begin position="1130"/>
        <end position="1179"/>
    </location>
</feature>
<feature type="region of interest" description="Disordered" evidence="9">
    <location>
        <begin position="543"/>
        <end position="651"/>
    </location>
</feature>
<feature type="region of interest" description="Disordered" evidence="9">
    <location>
        <begin position="872"/>
        <end position="969"/>
    </location>
</feature>
<dbReference type="SUPFAM" id="SSF50729">
    <property type="entry name" value="PH domain-like"/>
    <property type="match status" value="1"/>
</dbReference>
<evidence type="ECO:0000256" key="9">
    <source>
        <dbReference type="SAM" id="MobiDB-lite"/>
    </source>
</evidence>
<dbReference type="Pfam" id="PF15413">
    <property type="entry name" value="PH_11"/>
    <property type="match status" value="1"/>
</dbReference>
<feature type="compositionally biased region" description="Polar residues" evidence="9">
    <location>
        <begin position="678"/>
        <end position="691"/>
    </location>
</feature>
<keyword evidence="2" id="KW-0813">Transport</keyword>
<feature type="compositionally biased region" description="Low complexity" evidence="9">
    <location>
        <begin position="872"/>
        <end position="893"/>
    </location>
</feature>
<dbReference type="CDD" id="cd21675">
    <property type="entry name" value="SMP_TEX2"/>
    <property type="match status" value="1"/>
</dbReference>
<comment type="subcellular location">
    <subcellularLocation>
        <location evidence="1">Endoplasmic reticulum membrane</location>
    </subcellularLocation>
</comment>
<dbReference type="PANTHER" id="PTHR13466:SF19">
    <property type="entry name" value="NUCLEUS-VACUOLE JUNCTION PROTEIN 2"/>
    <property type="match status" value="1"/>
</dbReference>
<dbReference type="EMBL" id="BSXU01000455">
    <property type="protein sequence ID" value="GMG20731.1"/>
    <property type="molecule type" value="Genomic_DNA"/>
</dbReference>
<evidence type="ECO:0000313" key="12">
    <source>
        <dbReference type="EMBL" id="GMG20731.1"/>
    </source>
</evidence>
<accession>A0A9W7DHH1</accession>
<feature type="compositionally biased region" description="Low complexity" evidence="9">
    <location>
        <begin position="1221"/>
        <end position="1246"/>
    </location>
</feature>
<feature type="region of interest" description="Disordered" evidence="9">
    <location>
        <begin position="1127"/>
        <end position="1320"/>
    </location>
</feature>
<feature type="compositionally biased region" description="Low complexity" evidence="9">
    <location>
        <begin position="550"/>
        <end position="574"/>
    </location>
</feature>
<feature type="transmembrane region" description="Helical" evidence="10">
    <location>
        <begin position="7"/>
        <end position="30"/>
    </location>
</feature>
<evidence type="ECO:0000256" key="1">
    <source>
        <dbReference type="ARBA" id="ARBA00004586"/>
    </source>
</evidence>
<sequence>MPWLITLLFTYVVGGLTFVPLVILSLWYFAPYVCNDADSLEQFTQELDEEEARKRGEPPGFKSFKAGEILEKEQSDVKAYFQGWIIVTREQYHFPQVDPELFKNYSNDNEISPAAGNGSNSNNNTSSFMKMFSKRNNSNKNKNSSDGGDNGSQTNGKDDDESTDPATLDSKQLRQVRKKNRFFGVLKHGNLFLYSDEEKKDVQHVIVLSHYLVALWPRNSRDGSLFNKKSSICLYYKNNSTSPESTQLILDKLLCSSSEDTTVVPPAGSYFVHTDLNYQREDWYFSLIRATSHPYIKTGTKKDLLEASIMAKPMHFKTADMIELIQTINSTEGQLSTKWLNAIVGRIFLGLYQTEEFKYALKKKVEMRLNKIKTPGFLDDILITHIDVGHSAPFLTCPKFQSLNTEGETKVQLNLLYQGGLSITLATKLFVFKKEMDITLKIKMLKLHGDVVFVIKPPPSNRLWYSFAKMPEMKLDIQPVVSSRSMNYNVVTKIIQNKFEDAIKESLVLPFMDDFVLYRTDGEIFRGGIWDKNVRLNANASYGKRAETDSSSGVSSGARSQSDSRKSSVISVNSNAIPESNRRSSTASSSHSLSRSSSNNRVSPILPPRPSTNGNSTIIVETPVSDDADASNEGKITKSKSKSKSRPGSIAMGTTISANVKNSDVVAPVMAQALNSVSGTNSKSTKPTLAMNTNNNANATSRDVNALSLNSETSSLHSVNSITSSTSKVSKIKGKTLELGKLAGGLLEKKFTRNNDDEGIDSFIDDNVGSNTDDLNIDNTGTTGTAKTKTKPTTTKTTTVKPVFGTNDADETLTRGLLFPPTPTNNQFQSHSPQSQTTTTKNAATLTKTMGNKLKKWYTKSISDFDAVMSNSNSGSDSGASSGPPTLSSSSGANSSKRVSSGTATSGMGSGSSITTGYTPPEMISMRRNRTKSGSTTNSISSSTSGQSQAVSQSQVQSQSQSQSHLAHQYQFKGSPEMFAKQLESPGLFAKSGGSLRKATSNSSFSINNPNANELSSRLKYSSGHSVSAGASPSIVVGATYPPPFDPSVVLSSGRELQLKVNENNSGTAAGSVSAGVRRGSSEQFKGWEAPVLNTLQPSSNASSPRIIYSSADDDTVEDLEHAIVSSPESFGYNGSGSSNRNSSVSSSPYSQFYSQQQQQQKQQQQTQQSQQQQGVSSYGRPTMPTIKSSDELPNATTSGADLFARHDTATSESTIHDEQQQQSEEPQQGELSQLSQQQRELPQQPTIIQHRKGENDIPALAAAAAVAPPTSHTDTEVGGGARRIVSHSSTVDSQSSAVSSGSGTHHHLNRRAPPPLPPR</sequence>
<dbReference type="PANTHER" id="PTHR13466">
    <property type="entry name" value="TEX2 PROTEIN-RELATED"/>
    <property type="match status" value="1"/>
</dbReference>
<feature type="compositionally biased region" description="Basic and acidic residues" evidence="9">
    <location>
        <begin position="1204"/>
        <end position="1220"/>
    </location>
</feature>
<dbReference type="InterPro" id="IPR058801">
    <property type="entry name" value="PDZD8_N"/>
</dbReference>
<gene>
    <name evidence="12" type="ORF">Amon01_000145600</name>
</gene>
<proteinExistence type="predicted"/>
<feature type="compositionally biased region" description="Low complexity" evidence="9">
    <location>
        <begin position="1259"/>
        <end position="1270"/>
    </location>
</feature>
<dbReference type="GO" id="GO:1990456">
    <property type="term" value="P:mitochondrion-endoplasmic reticulum membrane tethering"/>
    <property type="evidence" value="ECO:0007669"/>
    <property type="project" value="TreeGrafter"/>
</dbReference>
<dbReference type="PROSITE" id="PS51847">
    <property type="entry name" value="SMP"/>
    <property type="match status" value="1"/>
</dbReference>
<reference evidence="12" key="1">
    <citation type="submission" date="2023-04" db="EMBL/GenBank/DDBJ databases">
        <title>Ambrosiozyma monospora NBRC 1965.</title>
        <authorList>
            <person name="Ichikawa N."/>
            <person name="Sato H."/>
            <person name="Tonouchi N."/>
        </authorList>
    </citation>
    <scope>NUCLEOTIDE SEQUENCE</scope>
    <source>
        <strain evidence="12">NBRC 1965</strain>
    </source>
</reference>
<dbReference type="InterPro" id="IPR031468">
    <property type="entry name" value="SMP_LBD"/>
</dbReference>
<feature type="domain" description="SMP-LTD" evidence="11">
    <location>
        <begin position="333"/>
        <end position="518"/>
    </location>
</feature>
<comment type="caution">
    <text evidence="12">The sequence shown here is derived from an EMBL/GenBank/DDBJ whole genome shotgun (WGS) entry which is preliminary data.</text>
</comment>
<keyword evidence="13" id="KW-1185">Reference proteome</keyword>
<feature type="compositionally biased region" description="Low complexity" evidence="9">
    <location>
        <begin position="827"/>
        <end position="841"/>
    </location>
</feature>
<feature type="compositionally biased region" description="Low complexity" evidence="9">
    <location>
        <begin position="1287"/>
        <end position="1304"/>
    </location>
</feature>
<evidence type="ECO:0000256" key="10">
    <source>
        <dbReference type="SAM" id="Phobius"/>
    </source>
</evidence>
<dbReference type="Pfam" id="PF26547">
    <property type="entry name" value="PDZD8_N"/>
    <property type="match status" value="1"/>
</dbReference>
<evidence type="ECO:0000256" key="3">
    <source>
        <dbReference type="ARBA" id="ARBA00022692"/>
    </source>
</evidence>
<feature type="region of interest" description="Disordered" evidence="9">
    <location>
        <begin position="134"/>
        <end position="171"/>
    </location>
</feature>
<feature type="compositionally biased region" description="Low complexity" evidence="9">
    <location>
        <begin position="583"/>
        <end position="603"/>
    </location>
</feature>